<dbReference type="GO" id="GO:0006631">
    <property type="term" value="P:fatty acid metabolic process"/>
    <property type="evidence" value="ECO:0007669"/>
    <property type="project" value="UniProtKB-KW"/>
</dbReference>
<evidence type="ECO:0000256" key="17">
    <source>
        <dbReference type="ARBA" id="ARBA00037002"/>
    </source>
</evidence>
<evidence type="ECO:0000256" key="8">
    <source>
        <dbReference type="ARBA" id="ARBA00022792"/>
    </source>
</evidence>
<dbReference type="GO" id="GO:0005743">
    <property type="term" value="C:mitochondrial inner membrane"/>
    <property type="evidence" value="ECO:0007669"/>
    <property type="project" value="UniProtKB-SubCell"/>
</dbReference>
<evidence type="ECO:0000256" key="19">
    <source>
        <dbReference type="ARBA" id="ARBA00038848"/>
    </source>
</evidence>
<keyword evidence="10" id="KW-0276">Fatty acid metabolism</keyword>
<evidence type="ECO:0000256" key="7">
    <source>
        <dbReference type="ARBA" id="ARBA00022703"/>
    </source>
</evidence>
<evidence type="ECO:0000256" key="25">
    <source>
        <dbReference type="ARBA" id="ARBA00048074"/>
    </source>
</evidence>
<evidence type="ECO:0000256" key="24">
    <source>
        <dbReference type="ARBA" id="ARBA00047969"/>
    </source>
</evidence>
<dbReference type="EMBL" id="CAFBMT010000045">
    <property type="protein sequence ID" value="CAB4960240.1"/>
    <property type="molecule type" value="Genomic_DNA"/>
</dbReference>
<dbReference type="GO" id="GO:0005758">
    <property type="term" value="C:mitochondrial intermembrane space"/>
    <property type="evidence" value="ECO:0007669"/>
    <property type="project" value="UniProtKB-SubCell"/>
</dbReference>
<evidence type="ECO:0000256" key="26">
    <source>
        <dbReference type="ARBA" id="ARBA00048180"/>
    </source>
</evidence>
<dbReference type="InterPro" id="IPR052365">
    <property type="entry name" value="THEM4/THEM5_acyl-CoA_thioest"/>
</dbReference>
<dbReference type="PANTHER" id="PTHR12418:SF19">
    <property type="entry name" value="ACYL-COENZYME A THIOESTERASE THEM4"/>
    <property type="match status" value="1"/>
</dbReference>
<dbReference type="EMBL" id="CAFAAV010000370">
    <property type="protein sequence ID" value="CAB4836116.1"/>
    <property type="molecule type" value="Genomic_DNA"/>
</dbReference>
<keyword evidence="9" id="KW-0378">Hydrolase</keyword>
<comment type="catalytic activity">
    <reaction evidence="17">
        <text>(9Z)-octadecenoyl-CoA + H2O = (9Z)-octadecenoate + CoA + H(+)</text>
        <dbReference type="Rhea" id="RHEA:40139"/>
        <dbReference type="ChEBI" id="CHEBI:15377"/>
        <dbReference type="ChEBI" id="CHEBI:15378"/>
        <dbReference type="ChEBI" id="CHEBI:30823"/>
        <dbReference type="ChEBI" id="CHEBI:57287"/>
        <dbReference type="ChEBI" id="CHEBI:57387"/>
    </reaction>
    <physiologicalReaction direction="left-to-right" evidence="17">
        <dbReference type="Rhea" id="RHEA:40140"/>
    </physiologicalReaction>
</comment>
<evidence type="ECO:0000256" key="14">
    <source>
        <dbReference type="ARBA" id="ARBA00023136"/>
    </source>
</evidence>
<comment type="catalytic activity">
    <reaction evidence="22">
        <text>octanoyl-CoA + H2O = octanoate + CoA + H(+)</text>
        <dbReference type="Rhea" id="RHEA:30143"/>
        <dbReference type="ChEBI" id="CHEBI:15377"/>
        <dbReference type="ChEBI" id="CHEBI:15378"/>
        <dbReference type="ChEBI" id="CHEBI:25646"/>
        <dbReference type="ChEBI" id="CHEBI:57287"/>
        <dbReference type="ChEBI" id="CHEBI:57386"/>
    </reaction>
    <physiologicalReaction direction="left-to-right" evidence="22">
        <dbReference type="Rhea" id="RHEA:30144"/>
    </physiologicalReaction>
</comment>
<comment type="catalytic activity">
    <reaction evidence="26">
        <text>tetradecanoyl-CoA + H2O = tetradecanoate + CoA + H(+)</text>
        <dbReference type="Rhea" id="RHEA:40119"/>
        <dbReference type="ChEBI" id="CHEBI:15377"/>
        <dbReference type="ChEBI" id="CHEBI:15378"/>
        <dbReference type="ChEBI" id="CHEBI:30807"/>
        <dbReference type="ChEBI" id="CHEBI:57287"/>
        <dbReference type="ChEBI" id="CHEBI:57385"/>
    </reaction>
    <physiologicalReaction direction="left-to-right" evidence="26">
        <dbReference type="Rhea" id="RHEA:40120"/>
    </physiologicalReaction>
</comment>
<evidence type="ECO:0000256" key="22">
    <source>
        <dbReference type="ARBA" id="ARBA00047588"/>
    </source>
</evidence>
<evidence type="ECO:0000256" key="2">
    <source>
        <dbReference type="ARBA" id="ARBA00004569"/>
    </source>
</evidence>
<evidence type="ECO:0000256" key="5">
    <source>
        <dbReference type="ARBA" id="ARBA00022475"/>
    </source>
</evidence>
<dbReference type="Gene3D" id="3.10.129.10">
    <property type="entry name" value="Hotdog Thioesterase"/>
    <property type="match status" value="1"/>
</dbReference>
<organism evidence="31">
    <name type="scientific">freshwater metagenome</name>
    <dbReference type="NCBI Taxonomy" id="449393"/>
    <lineage>
        <taxon>unclassified sequences</taxon>
        <taxon>metagenomes</taxon>
        <taxon>ecological metagenomes</taxon>
    </lineage>
</organism>
<keyword evidence="12" id="KW-0443">Lipid metabolism</keyword>
<comment type="catalytic activity">
    <reaction evidence="23">
        <text>hexadecanoyl-CoA + H2O = hexadecanoate + CoA + H(+)</text>
        <dbReference type="Rhea" id="RHEA:16645"/>
        <dbReference type="ChEBI" id="CHEBI:7896"/>
        <dbReference type="ChEBI" id="CHEBI:15377"/>
        <dbReference type="ChEBI" id="CHEBI:15378"/>
        <dbReference type="ChEBI" id="CHEBI:57287"/>
        <dbReference type="ChEBI" id="CHEBI:57379"/>
        <dbReference type="EC" id="3.1.2.2"/>
    </reaction>
    <physiologicalReaction direction="left-to-right" evidence="23">
        <dbReference type="Rhea" id="RHEA:16646"/>
    </physiologicalReaction>
</comment>
<dbReference type="GO" id="GO:0016787">
    <property type="term" value="F:hydrolase activity"/>
    <property type="evidence" value="ECO:0007669"/>
    <property type="project" value="UniProtKB-KW"/>
</dbReference>
<dbReference type="GO" id="GO:0032587">
    <property type="term" value="C:ruffle membrane"/>
    <property type="evidence" value="ECO:0007669"/>
    <property type="project" value="UniProtKB-SubCell"/>
</dbReference>
<evidence type="ECO:0000259" key="28">
    <source>
        <dbReference type="Pfam" id="PF03061"/>
    </source>
</evidence>
<dbReference type="EMBL" id="CAEZYF010000026">
    <property type="protein sequence ID" value="CAB4741700.1"/>
    <property type="molecule type" value="Genomic_DNA"/>
</dbReference>
<dbReference type="EMBL" id="CAESGF010000020">
    <property type="protein sequence ID" value="CAB4364901.1"/>
    <property type="molecule type" value="Genomic_DNA"/>
</dbReference>
<reference evidence="31" key="1">
    <citation type="submission" date="2020-05" db="EMBL/GenBank/DDBJ databases">
        <authorList>
            <person name="Chiriac C."/>
            <person name="Salcher M."/>
            <person name="Ghai R."/>
            <person name="Kavagutti S V."/>
        </authorList>
    </citation>
    <scope>NUCLEOTIDE SEQUENCE</scope>
</reference>
<dbReference type="AlphaFoldDB" id="A0A6J7ASV7"/>
<keyword evidence="7" id="KW-0053">Apoptosis</keyword>
<feature type="region of interest" description="Disordered" evidence="27">
    <location>
        <begin position="1"/>
        <end position="21"/>
    </location>
</feature>
<dbReference type="EC" id="3.1.2.2" evidence="19"/>
<keyword evidence="13" id="KW-0496">Mitochondrion</keyword>
<evidence type="ECO:0000313" key="29">
    <source>
        <dbReference type="EMBL" id="CAB4364901.1"/>
    </source>
</evidence>
<evidence type="ECO:0000256" key="3">
    <source>
        <dbReference type="ARBA" id="ARBA00004632"/>
    </source>
</evidence>
<keyword evidence="11" id="KW-0809">Transit peptide</keyword>
<name>A0A6J7ASV7_9ZZZZ</name>
<keyword evidence="5" id="KW-1003">Cell membrane</keyword>
<dbReference type="InterPro" id="IPR006683">
    <property type="entry name" value="Thioestr_dom"/>
</dbReference>
<feature type="domain" description="Thioesterase" evidence="28">
    <location>
        <begin position="141"/>
        <end position="207"/>
    </location>
</feature>
<keyword evidence="14" id="KW-0472">Membrane</keyword>
<evidence type="ECO:0000313" key="33">
    <source>
        <dbReference type="EMBL" id="CAB4960240.1"/>
    </source>
</evidence>
<evidence type="ECO:0000256" key="21">
    <source>
        <dbReference type="ARBA" id="ARBA00043210"/>
    </source>
</evidence>
<evidence type="ECO:0000256" key="12">
    <source>
        <dbReference type="ARBA" id="ARBA00023098"/>
    </source>
</evidence>
<dbReference type="InterPro" id="IPR029069">
    <property type="entry name" value="HotDog_dom_sf"/>
</dbReference>
<keyword evidence="8" id="KW-0999">Mitochondrion inner membrane</keyword>
<evidence type="ECO:0000256" key="6">
    <source>
        <dbReference type="ARBA" id="ARBA00022490"/>
    </source>
</evidence>
<evidence type="ECO:0000256" key="16">
    <source>
        <dbReference type="ARBA" id="ARBA00035852"/>
    </source>
</evidence>
<dbReference type="CDD" id="cd03443">
    <property type="entry name" value="PaaI_thioesterase"/>
    <property type="match status" value="1"/>
</dbReference>
<evidence type="ECO:0000256" key="9">
    <source>
        <dbReference type="ARBA" id="ARBA00022801"/>
    </source>
</evidence>
<evidence type="ECO:0000256" key="15">
    <source>
        <dbReference type="ARBA" id="ARBA00023273"/>
    </source>
</evidence>
<dbReference type="Pfam" id="PF03061">
    <property type="entry name" value="4HBT"/>
    <property type="match status" value="1"/>
</dbReference>
<evidence type="ECO:0000313" key="32">
    <source>
        <dbReference type="EMBL" id="CAB4853321.1"/>
    </source>
</evidence>
<evidence type="ECO:0000256" key="11">
    <source>
        <dbReference type="ARBA" id="ARBA00022946"/>
    </source>
</evidence>
<evidence type="ECO:0000256" key="20">
    <source>
        <dbReference type="ARBA" id="ARBA00040123"/>
    </source>
</evidence>
<sequence>MSEPQHTAHYDPLVHVAPPDRTDAEAEVRARLGRAIRDVGHAVVGRHASVDDLQSTAATIELLAAQLDRGALRNRYEDEPRAGVWASPPVDGEIMASHDERPISGRSSPWGLDFEVHREGDEVVAVVTMRAAHEGAPGRSHGGLVAALFDDVLGFVLNILSVPAFTGELTVRYEAGTPVGVPLECRCRLAGREGRKLFMTGELADAGRVIARTTATFITIDPERFLAGTA</sequence>
<evidence type="ECO:0000256" key="27">
    <source>
        <dbReference type="SAM" id="MobiDB-lite"/>
    </source>
</evidence>
<comment type="similarity">
    <text evidence="18">Belongs to the THEM4/THEM5 thioesterase family.</text>
</comment>
<dbReference type="PANTHER" id="PTHR12418">
    <property type="entry name" value="ACYL-COENZYME A THIOESTERASE THEM4"/>
    <property type="match status" value="1"/>
</dbReference>
<comment type="catalytic activity">
    <reaction evidence="24">
        <text>decanoyl-CoA + H2O = decanoate + CoA + H(+)</text>
        <dbReference type="Rhea" id="RHEA:40059"/>
        <dbReference type="ChEBI" id="CHEBI:15377"/>
        <dbReference type="ChEBI" id="CHEBI:15378"/>
        <dbReference type="ChEBI" id="CHEBI:27689"/>
        <dbReference type="ChEBI" id="CHEBI:57287"/>
        <dbReference type="ChEBI" id="CHEBI:61430"/>
    </reaction>
    <physiologicalReaction direction="left-to-right" evidence="24">
        <dbReference type="Rhea" id="RHEA:40060"/>
    </physiologicalReaction>
</comment>
<dbReference type="SUPFAM" id="SSF54637">
    <property type="entry name" value="Thioesterase/thiol ester dehydrase-isomerase"/>
    <property type="match status" value="1"/>
</dbReference>
<evidence type="ECO:0000313" key="30">
    <source>
        <dbReference type="EMBL" id="CAB4741700.1"/>
    </source>
</evidence>
<accession>A0A6J7ASV7</accession>
<proteinExistence type="inferred from homology"/>
<evidence type="ECO:0000256" key="18">
    <source>
        <dbReference type="ARBA" id="ARBA00038456"/>
    </source>
</evidence>
<dbReference type="EMBL" id="CAFBIY010000235">
    <property type="protein sequence ID" value="CAB4853321.1"/>
    <property type="molecule type" value="Genomic_DNA"/>
</dbReference>
<evidence type="ECO:0000256" key="4">
    <source>
        <dbReference type="ARBA" id="ARBA00004637"/>
    </source>
</evidence>
<keyword evidence="15" id="KW-0966">Cell projection</keyword>
<gene>
    <name evidence="30" type="ORF">UFOPK2656_02951</name>
    <name evidence="31" type="ORF">UFOPK3099_03016</name>
    <name evidence="32" type="ORF">UFOPK3267_02849</name>
    <name evidence="33" type="ORF">UFOPK3651_03462</name>
    <name evidence="29" type="ORF">UFOPK4189_02658</name>
</gene>
<evidence type="ECO:0000256" key="23">
    <source>
        <dbReference type="ARBA" id="ARBA00047734"/>
    </source>
</evidence>
<comment type="catalytic activity">
    <reaction evidence="16">
        <text>(5Z,8Z,11Z,14Z)-eicosatetraenoyl-CoA + H2O = (5Z,8Z,11Z,14Z)-eicosatetraenoate + CoA + H(+)</text>
        <dbReference type="Rhea" id="RHEA:40151"/>
        <dbReference type="ChEBI" id="CHEBI:15377"/>
        <dbReference type="ChEBI" id="CHEBI:15378"/>
        <dbReference type="ChEBI" id="CHEBI:32395"/>
        <dbReference type="ChEBI" id="CHEBI:57287"/>
        <dbReference type="ChEBI" id="CHEBI:57368"/>
    </reaction>
    <physiologicalReaction direction="left-to-right" evidence="16">
        <dbReference type="Rhea" id="RHEA:40152"/>
    </physiologicalReaction>
</comment>
<comment type="catalytic activity">
    <reaction evidence="25">
        <text>dodecanoyl-CoA + H2O = dodecanoate + CoA + H(+)</text>
        <dbReference type="Rhea" id="RHEA:30135"/>
        <dbReference type="ChEBI" id="CHEBI:15377"/>
        <dbReference type="ChEBI" id="CHEBI:15378"/>
        <dbReference type="ChEBI" id="CHEBI:18262"/>
        <dbReference type="ChEBI" id="CHEBI:57287"/>
        <dbReference type="ChEBI" id="CHEBI:57375"/>
    </reaction>
    <physiologicalReaction direction="left-to-right" evidence="25">
        <dbReference type="Rhea" id="RHEA:30136"/>
    </physiologicalReaction>
</comment>
<dbReference type="GO" id="GO:0006915">
    <property type="term" value="P:apoptotic process"/>
    <property type="evidence" value="ECO:0007669"/>
    <property type="project" value="UniProtKB-KW"/>
</dbReference>
<protein>
    <recommendedName>
        <fullName evidence="20">Acyl-coenzyme A thioesterase THEM4</fullName>
        <ecNumber evidence="19">3.1.2.2</ecNumber>
    </recommendedName>
    <alternativeName>
        <fullName evidence="21">Thioesterase superfamily member 4</fullName>
    </alternativeName>
</protein>
<evidence type="ECO:0000256" key="10">
    <source>
        <dbReference type="ARBA" id="ARBA00022832"/>
    </source>
</evidence>
<evidence type="ECO:0000313" key="31">
    <source>
        <dbReference type="EMBL" id="CAB4836116.1"/>
    </source>
</evidence>
<evidence type="ECO:0000256" key="13">
    <source>
        <dbReference type="ARBA" id="ARBA00023128"/>
    </source>
</evidence>
<keyword evidence="6" id="KW-0963">Cytoplasm</keyword>
<comment type="subcellular location">
    <subcellularLocation>
        <location evidence="3">Cell projection</location>
        <location evidence="3">Ruffle membrane</location>
    </subcellularLocation>
    <subcellularLocation>
        <location evidence="1">Cytoplasm</location>
    </subcellularLocation>
    <subcellularLocation>
        <location evidence="4">Mitochondrion inner membrane</location>
        <topology evidence="4">Peripheral membrane protein</topology>
    </subcellularLocation>
    <subcellularLocation>
        <location evidence="2">Mitochondrion intermembrane space</location>
    </subcellularLocation>
</comment>
<evidence type="ECO:0000256" key="1">
    <source>
        <dbReference type="ARBA" id="ARBA00004496"/>
    </source>
</evidence>